<evidence type="ECO:0000259" key="2">
    <source>
        <dbReference type="Pfam" id="PF07171"/>
    </source>
</evidence>
<gene>
    <name evidence="4" type="ORF">CJD38_03005</name>
</gene>
<sequence length="484" mass="52323">MKIFAATFATETNTFAVAPTGRIDFEAVGVFHGDGSALSPTGIGIFHAELQKLAAADGHQLVESLAAFAQPSGPTLRAVYEEFRQTILDDLKAAMPVDAVLLVLHGAMVAQGYDDCEGDLTQHVREIVGPNVPIGMELDLHCHYTQLMRKSADIIIAYKEYPHTDGLDRLRELYVLTTQQAKGNIKPVTAVHDCRMVGIWHTTKEPMISFVKRMQSFEGKDGVLSVSLGHGFPWGDVVENGAMLWVVTDNDLEKADALAKQLGREFWDLRAQTYEAPMTIAAALTEANAEKAGPVVLADIGDNAGGGAMSDSTFVLKQMIEMGISNAAIGAFWDLGAVAICKSAGVGAEINLRLGGKCGPQSGDPIDVRVTVRAINDEHSQRGLGAIYPLGTGVWVQTQNGIDIVLNTRRTQVFSPDAFENLGISMEDKQMIIVKSSQHFHALFAPIAKKVLYIGTPGSTSQTFADIPFVKRSLNYWPKVENPS</sequence>
<comment type="caution">
    <text evidence="4">The sequence shown here is derived from an EMBL/GenBank/DDBJ whole genome shotgun (WGS) entry which is preliminary data.</text>
</comment>
<dbReference type="PIRSF" id="PIRSF012702">
    <property type="entry name" value="UCP012702"/>
    <property type="match status" value="1"/>
</dbReference>
<dbReference type="InterPro" id="IPR010799">
    <property type="entry name" value="MlrC_C"/>
</dbReference>
<dbReference type="InterPro" id="IPR009197">
    <property type="entry name" value="MlrC"/>
</dbReference>
<dbReference type="GO" id="GO:0046872">
    <property type="term" value="F:metal ion binding"/>
    <property type="evidence" value="ECO:0007669"/>
    <property type="project" value="UniProtKB-KW"/>
</dbReference>
<evidence type="ECO:0000313" key="4">
    <source>
        <dbReference type="EMBL" id="PTU33090.1"/>
    </source>
</evidence>
<comment type="function">
    <text evidence="1">Involved in peptidolytic degradation of cyclic heptapeptide hepatotoxin microcystin (MC).</text>
</comment>
<keyword evidence="1" id="KW-0378">Hydrolase</keyword>
<proteinExistence type="inferred from homology"/>
<evidence type="ECO:0000256" key="1">
    <source>
        <dbReference type="PIRNR" id="PIRNR012702"/>
    </source>
</evidence>
<organism evidence="4 5">
    <name type="scientific">Stenotrophobium rhamnosiphilum</name>
    <dbReference type="NCBI Taxonomy" id="2029166"/>
    <lineage>
        <taxon>Bacteria</taxon>
        <taxon>Pseudomonadati</taxon>
        <taxon>Pseudomonadota</taxon>
        <taxon>Gammaproteobacteria</taxon>
        <taxon>Nevskiales</taxon>
        <taxon>Nevskiaceae</taxon>
        <taxon>Stenotrophobium</taxon>
    </lineage>
</organism>
<dbReference type="GO" id="GO:0006508">
    <property type="term" value="P:proteolysis"/>
    <property type="evidence" value="ECO:0007669"/>
    <property type="project" value="UniProtKB-KW"/>
</dbReference>
<accession>A0A2T5MKJ7</accession>
<dbReference type="EMBL" id="QANS01000001">
    <property type="protein sequence ID" value="PTU33090.1"/>
    <property type="molecule type" value="Genomic_DNA"/>
</dbReference>
<reference evidence="4 5" key="1">
    <citation type="submission" date="2018-04" db="EMBL/GenBank/DDBJ databases">
        <title>Novel species isolated from glacier.</title>
        <authorList>
            <person name="Liu Q."/>
            <person name="Xin Y.-H."/>
        </authorList>
    </citation>
    <scope>NUCLEOTIDE SEQUENCE [LARGE SCALE GENOMIC DNA]</scope>
    <source>
        <strain evidence="4 5">GT1R17</strain>
    </source>
</reference>
<evidence type="ECO:0000259" key="3">
    <source>
        <dbReference type="Pfam" id="PF07364"/>
    </source>
</evidence>
<dbReference type="RefSeq" id="WP_107938797.1">
    <property type="nucleotide sequence ID" value="NZ_QANS01000001.1"/>
</dbReference>
<keyword evidence="1" id="KW-0479">Metal-binding</keyword>
<comment type="cofactor">
    <cofactor evidence="1">
        <name>Zn(2+)</name>
        <dbReference type="ChEBI" id="CHEBI:29105"/>
    </cofactor>
    <text evidence="1">Binds 1 zinc ion per subunit.</text>
</comment>
<dbReference type="InterPro" id="IPR015995">
    <property type="entry name" value="MlrC_N"/>
</dbReference>
<keyword evidence="1" id="KW-0482">Metalloprotease</keyword>
<dbReference type="Pfam" id="PF07364">
    <property type="entry name" value="DUF1485"/>
    <property type="match status" value="1"/>
</dbReference>
<feature type="domain" description="Microcystin LR degradation protein MlrC N-terminal" evidence="3">
    <location>
        <begin position="2"/>
        <end position="287"/>
    </location>
</feature>
<dbReference type="GO" id="GO:0008237">
    <property type="term" value="F:metallopeptidase activity"/>
    <property type="evidence" value="ECO:0007669"/>
    <property type="project" value="UniProtKB-KW"/>
</dbReference>
<keyword evidence="1" id="KW-0645">Protease</keyword>
<keyword evidence="5" id="KW-1185">Reference proteome</keyword>
<feature type="domain" description="Microcystin LR degradation protein MlrC C-terminal" evidence="2">
    <location>
        <begin position="297"/>
        <end position="469"/>
    </location>
</feature>
<name>A0A2T5MKJ7_9GAMM</name>
<dbReference type="Pfam" id="PF07171">
    <property type="entry name" value="MlrC_C"/>
    <property type="match status" value="1"/>
</dbReference>
<evidence type="ECO:0000313" key="5">
    <source>
        <dbReference type="Proteomes" id="UP000244248"/>
    </source>
</evidence>
<protein>
    <recommendedName>
        <fullName evidence="1">Microcystinase C</fullName>
        <shortName evidence="1">MlrC</shortName>
    </recommendedName>
</protein>
<dbReference type="Proteomes" id="UP000244248">
    <property type="component" value="Unassembled WGS sequence"/>
</dbReference>
<dbReference type="AlphaFoldDB" id="A0A2T5MKJ7"/>
<dbReference type="OrthoDB" id="5288421at2"/>
<comment type="similarity">
    <text evidence="1">Belongs to the peptidase M81 family.</text>
</comment>